<evidence type="ECO:0000313" key="2">
    <source>
        <dbReference type="Proteomes" id="UP000305067"/>
    </source>
</evidence>
<reference evidence="1 2" key="1">
    <citation type="journal article" date="2019" name="Nat. Ecol. Evol.">
        <title>Megaphylogeny resolves global patterns of mushroom evolution.</title>
        <authorList>
            <person name="Varga T."/>
            <person name="Krizsan K."/>
            <person name="Foldi C."/>
            <person name="Dima B."/>
            <person name="Sanchez-Garcia M."/>
            <person name="Sanchez-Ramirez S."/>
            <person name="Szollosi G.J."/>
            <person name="Szarkandi J.G."/>
            <person name="Papp V."/>
            <person name="Albert L."/>
            <person name="Andreopoulos W."/>
            <person name="Angelini C."/>
            <person name="Antonin V."/>
            <person name="Barry K.W."/>
            <person name="Bougher N.L."/>
            <person name="Buchanan P."/>
            <person name="Buyck B."/>
            <person name="Bense V."/>
            <person name="Catcheside P."/>
            <person name="Chovatia M."/>
            <person name="Cooper J."/>
            <person name="Damon W."/>
            <person name="Desjardin D."/>
            <person name="Finy P."/>
            <person name="Geml J."/>
            <person name="Haridas S."/>
            <person name="Hughes K."/>
            <person name="Justo A."/>
            <person name="Karasinski D."/>
            <person name="Kautmanova I."/>
            <person name="Kiss B."/>
            <person name="Kocsube S."/>
            <person name="Kotiranta H."/>
            <person name="LaButti K.M."/>
            <person name="Lechner B.E."/>
            <person name="Liimatainen K."/>
            <person name="Lipzen A."/>
            <person name="Lukacs Z."/>
            <person name="Mihaltcheva S."/>
            <person name="Morgado L.N."/>
            <person name="Niskanen T."/>
            <person name="Noordeloos M.E."/>
            <person name="Ohm R.A."/>
            <person name="Ortiz-Santana B."/>
            <person name="Ovrebo C."/>
            <person name="Racz N."/>
            <person name="Riley R."/>
            <person name="Savchenko A."/>
            <person name="Shiryaev A."/>
            <person name="Soop K."/>
            <person name="Spirin V."/>
            <person name="Szebenyi C."/>
            <person name="Tomsovsky M."/>
            <person name="Tulloss R.E."/>
            <person name="Uehling J."/>
            <person name="Grigoriev I.V."/>
            <person name="Vagvolgyi C."/>
            <person name="Papp T."/>
            <person name="Martin F.M."/>
            <person name="Miettinen O."/>
            <person name="Hibbett D.S."/>
            <person name="Nagy L.G."/>
        </authorList>
    </citation>
    <scope>NUCLEOTIDE SEQUENCE [LARGE SCALE GENOMIC DNA]</scope>
    <source>
        <strain evidence="1 2">CBS 309.79</strain>
    </source>
</reference>
<organism evidence="1 2">
    <name type="scientific">Pterulicium gracile</name>
    <dbReference type="NCBI Taxonomy" id="1884261"/>
    <lineage>
        <taxon>Eukaryota</taxon>
        <taxon>Fungi</taxon>
        <taxon>Dikarya</taxon>
        <taxon>Basidiomycota</taxon>
        <taxon>Agaricomycotina</taxon>
        <taxon>Agaricomycetes</taxon>
        <taxon>Agaricomycetidae</taxon>
        <taxon>Agaricales</taxon>
        <taxon>Pleurotineae</taxon>
        <taxon>Pterulaceae</taxon>
        <taxon>Pterulicium</taxon>
    </lineage>
</organism>
<dbReference type="AlphaFoldDB" id="A0A5C3QXK5"/>
<keyword evidence="2" id="KW-1185">Reference proteome</keyword>
<gene>
    <name evidence="1" type="ORF">BDV98DRAFT_561760</name>
</gene>
<protein>
    <submittedName>
        <fullName evidence="1">Uncharacterized protein</fullName>
    </submittedName>
</protein>
<sequence>MNRTTFPSDTLSLYLYGHCSLYLTVPHNKQSQFPPHRTFATTTATSQLERRGVVRGRITGPFTSTFSSPGYALPQCPPLLSPTCNTASYACFFRPPLHAQQRIPVYSSPPVPVYSSPPVPVCSSPPVPVYSSPPVPFLQPHQAAHPVVPEPGHRLRVTVEELQD</sequence>
<proteinExistence type="predicted"/>
<accession>A0A5C3QXK5</accession>
<evidence type="ECO:0000313" key="1">
    <source>
        <dbReference type="EMBL" id="TFL05281.1"/>
    </source>
</evidence>
<dbReference type="EMBL" id="ML178817">
    <property type="protein sequence ID" value="TFL05281.1"/>
    <property type="molecule type" value="Genomic_DNA"/>
</dbReference>
<name>A0A5C3QXK5_9AGAR</name>
<dbReference type="Proteomes" id="UP000305067">
    <property type="component" value="Unassembled WGS sequence"/>
</dbReference>